<evidence type="ECO:0000256" key="1">
    <source>
        <dbReference type="ARBA" id="ARBA00001974"/>
    </source>
</evidence>
<evidence type="ECO:0000256" key="4">
    <source>
        <dbReference type="ARBA" id="ARBA00022827"/>
    </source>
</evidence>
<dbReference type="SUPFAM" id="SSF51905">
    <property type="entry name" value="FAD/NAD(P)-binding domain"/>
    <property type="match status" value="1"/>
</dbReference>
<dbReference type="PROSITE" id="PS51782">
    <property type="entry name" value="LYSM"/>
    <property type="match status" value="1"/>
</dbReference>
<evidence type="ECO:0000256" key="5">
    <source>
        <dbReference type="ARBA" id="ARBA00023002"/>
    </source>
</evidence>
<name>A0ABT9FQV5_9BACL</name>
<comment type="cofactor">
    <cofactor evidence="1">
        <name>FAD</name>
        <dbReference type="ChEBI" id="CHEBI:57692"/>
    </cofactor>
</comment>
<keyword evidence="8" id="KW-1185">Reference proteome</keyword>
<dbReference type="InterPro" id="IPR036188">
    <property type="entry name" value="FAD/NAD-bd_sf"/>
</dbReference>
<reference evidence="7 8" key="1">
    <citation type="submission" date="2022-10" db="EMBL/GenBank/DDBJ databases">
        <title>Paenibacillus description and whole genome data of maize root bacterial community.</title>
        <authorList>
            <person name="Marton D."/>
            <person name="Farkas M."/>
            <person name="Cserhati M."/>
        </authorList>
    </citation>
    <scope>NUCLEOTIDE SEQUENCE [LARGE SCALE GENOMIC DNA]</scope>
    <source>
        <strain evidence="7 8">P96</strain>
    </source>
</reference>
<dbReference type="Gene3D" id="3.10.350.10">
    <property type="entry name" value="LysM domain"/>
    <property type="match status" value="1"/>
</dbReference>
<dbReference type="InterPro" id="IPR000172">
    <property type="entry name" value="GMC_OxRdtase_N"/>
</dbReference>
<keyword evidence="5" id="KW-0560">Oxidoreductase</keyword>
<dbReference type="PANTHER" id="PTHR42784:SF1">
    <property type="entry name" value="PYRANOSE 2-OXIDASE"/>
    <property type="match status" value="1"/>
</dbReference>
<evidence type="ECO:0000256" key="2">
    <source>
        <dbReference type="ARBA" id="ARBA00010790"/>
    </source>
</evidence>
<organism evidence="7 8">
    <name type="scientific">Paenibacillus zeirhizosphaerae</name>
    <dbReference type="NCBI Taxonomy" id="2987519"/>
    <lineage>
        <taxon>Bacteria</taxon>
        <taxon>Bacillati</taxon>
        <taxon>Bacillota</taxon>
        <taxon>Bacilli</taxon>
        <taxon>Bacillales</taxon>
        <taxon>Paenibacillaceae</taxon>
        <taxon>Paenibacillus</taxon>
    </lineage>
</organism>
<dbReference type="Proteomes" id="UP001241848">
    <property type="component" value="Unassembled WGS sequence"/>
</dbReference>
<comment type="caution">
    <text evidence="7">The sequence shown here is derived from an EMBL/GenBank/DDBJ whole genome shotgun (WGS) entry which is preliminary data.</text>
</comment>
<proteinExistence type="inferred from homology"/>
<dbReference type="InterPro" id="IPR018392">
    <property type="entry name" value="LysM"/>
</dbReference>
<dbReference type="PANTHER" id="PTHR42784">
    <property type="entry name" value="PYRANOSE 2-OXIDASE"/>
    <property type="match status" value="1"/>
</dbReference>
<dbReference type="SMART" id="SM00257">
    <property type="entry name" value="LysM"/>
    <property type="match status" value="1"/>
</dbReference>
<dbReference type="Pfam" id="PF00732">
    <property type="entry name" value="GMC_oxred_N"/>
    <property type="match status" value="1"/>
</dbReference>
<sequence length="552" mass="60450">MKIHVADAGDTLYRLAMRYQIGVDQLMSSNPHIDRPDRIISGKQVRIPSPIIPSAPGVSAPFCPPPPEEAIIHNWIPLSSAEEMAATEYDVLIVGSGLGGGAALWRLCEQWGENGKRIGMVERGPQFLATHIMNVPTMDGINFRLFRPSQVTDLIGNQLPQFSGLKLIYALGGRGTLWGCVTPRVPDFDIVKNWPVSPYEMNLYYNIAEEVMSVTRDYTRNSLITQILLERLRRQGFANADDIPLAADLAPTILGKVNSNVFSSTINLLAKALNHRAFDLAVDTYCAEVLTEGGRAAGIRVITPDKRSHVIKAKTVILSASALQTPRILLNSGIQGSAIGRYLLNHSYLVAAANLNTTSFPDPLGTLGIVIPELEDRPYRIQVQGPEQYFDYHYLTRPDKDVWRITDYYISGVVEARYENRVFIDPSRTDAYGMPELQVNFSYSAKDEAIIEQMYDAAIQSAGAMQMQLETIDGVPAICLMPPGADNHDAGTCRMGEDPNTSATNPFGQIHGVPGLYVADASVLPSMGATNPALSIIALAIRTADQIVKENP</sequence>
<dbReference type="InterPro" id="IPR007867">
    <property type="entry name" value="GMC_OxRtase_C"/>
</dbReference>
<comment type="similarity">
    <text evidence="2">Belongs to the GMC oxidoreductase family.</text>
</comment>
<evidence type="ECO:0000313" key="7">
    <source>
        <dbReference type="EMBL" id="MDP4097111.1"/>
    </source>
</evidence>
<dbReference type="RefSeq" id="WP_305754737.1">
    <property type="nucleotide sequence ID" value="NZ_JAPCKK010000016.1"/>
</dbReference>
<keyword evidence="3" id="KW-0285">Flavoprotein</keyword>
<dbReference type="Pfam" id="PF05199">
    <property type="entry name" value="GMC_oxred_C"/>
    <property type="match status" value="1"/>
</dbReference>
<gene>
    <name evidence="7" type="ORF">OIN60_10050</name>
</gene>
<dbReference type="Gene3D" id="3.50.50.60">
    <property type="entry name" value="FAD/NAD(P)-binding domain"/>
    <property type="match status" value="2"/>
</dbReference>
<dbReference type="CDD" id="cd00118">
    <property type="entry name" value="LysM"/>
    <property type="match status" value="1"/>
</dbReference>
<evidence type="ECO:0000256" key="3">
    <source>
        <dbReference type="ARBA" id="ARBA00022630"/>
    </source>
</evidence>
<evidence type="ECO:0000259" key="6">
    <source>
        <dbReference type="PROSITE" id="PS51782"/>
    </source>
</evidence>
<dbReference type="InterPro" id="IPR036779">
    <property type="entry name" value="LysM_dom_sf"/>
</dbReference>
<accession>A0ABT9FQV5</accession>
<dbReference type="InterPro" id="IPR051473">
    <property type="entry name" value="P2Ox-like"/>
</dbReference>
<dbReference type="EMBL" id="JAPCKK010000016">
    <property type="protein sequence ID" value="MDP4097111.1"/>
    <property type="molecule type" value="Genomic_DNA"/>
</dbReference>
<protein>
    <submittedName>
        <fullName evidence="7">GMC oxidoreductase</fullName>
    </submittedName>
</protein>
<dbReference type="SUPFAM" id="SSF54373">
    <property type="entry name" value="FAD-linked reductases, C-terminal domain"/>
    <property type="match status" value="1"/>
</dbReference>
<evidence type="ECO:0000313" key="8">
    <source>
        <dbReference type="Proteomes" id="UP001241848"/>
    </source>
</evidence>
<feature type="domain" description="LysM" evidence="6">
    <location>
        <begin position="2"/>
        <end position="47"/>
    </location>
</feature>
<keyword evidence="4" id="KW-0274">FAD</keyword>
<dbReference type="Pfam" id="PF01476">
    <property type="entry name" value="LysM"/>
    <property type="match status" value="1"/>
</dbReference>
<dbReference type="SUPFAM" id="SSF54106">
    <property type="entry name" value="LysM domain"/>
    <property type="match status" value="1"/>
</dbReference>